<keyword evidence="2" id="KW-1185">Reference proteome</keyword>
<dbReference type="Proteomes" id="UP000535890">
    <property type="component" value="Unassembled WGS sequence"/>
</dbReference>
<proteinExistence type="predicted"/>
<reference evidence="1 2" key="1">
    <citation type="submission" date="2020-07" db="EMBL/GenBank/DDBJ databases">
        <title>Sequencing the genomes of 1000 actinobacteria strains.</title>
        <authorList>
            <person name="Klenk H.-P."/>
        </authorList>
    </citation>
    <scope>NUCLEOTIDE SEQUENCE [LARGE SCALE GENOMIC DNA]</scope>
    <source>
        <strain evidence="1 2">DSM 45772</strain>
    </source>
</reference>
<dbReference type="RefSeq" id="WP_179794427.1">
    <property type="nucleotide sequence ID" value="NZ_BAABHP010000021.1"/>
</dbReference>
<protein>
    <submittedName>
        <fullName evidence="1">Uncharacterized protein</fullName>
    </submittedName>
</protein>
<accession>A0A7Y9J690</accession>
<name>A0A7Y9J690_9PSEU</name>
<dbReference type="AlphaFoldDB" id="A0A7Y9J690"/>
<sequence>MTDASTSESAQLEAAEKVARACRNGGQDQVARLREEWPDLAQALGKLMRATGRPSSW</sequence>
<comment type="caution">
    <text evidence="1">The sequence shown here is derived from an EMBL/GenBank/DDBJ whole genome shotgun (WGS) entry which is preliminary data.</text>
</comment>
<dbReference type="EMBL" id="JACCBN010000001">
    <property type="protein sequence ID" value="NYD36801.1"/>
    <property type="molecule type" value="Genomic_DNA"/>
</dbReference>
<organism evidence="1 2">
    <name type="scientific">Actinomycetospora corticicola</name>
    <dbReference type="NCBI Taxonomy" id="663602"/>
    <lineage>
        <taxon>Bacteria</taxon>
        <taxon>Bacillati</taxon>
        <taxon>Actinomycetota</taxon>
        <taxon>Actinomycetes</taxon>
        <taxon>Pseudonocardiales</taxon>
        <taxon>Pseudonocardiaceae</taxon>
        <taxon>Actinomycetospora</taxon>
    </lineage>
</organism>
<evidence type="ECO:0000313" key="1">
    <source>
        <dbReference type="EMBL" id="NYD36801.1"/>
    </source>
</evidence>
<gene>
    <name evidence="1" type="ORF">BJ983_002903</name>
</gene>
<evidence type="ECO:0000313" key="2">
    <source>
        <dbReference type="Proteomes" id="UP000535890"/>
    </source>
</evidence>